<name>S9RIX7_9RHOB</name>
<dbReference type="HOGENOM" id="CLU_180734_0_0_5"/>
<sequence>MAHWRNTFKAPRFFFFDARLAIFLVAFLLHIRPWTLVVICLIFGLFYWVERYGYDFKSALRAIRLYFSGPRRNPQPQEKMPHPKDYDRRPLF</sequence>
<dbReference type="InterPro" id="IPR047756">
    <property type="entry name" value="IcmT-like"/>
</dbReference>
<reference evidence="4" key="1">
    <citation type="journal article" date="2014" name="Stand. Genomic Sci.">
        <title>Genome sequence of the exopolysaccharide-producing Salipiger mucosus type strain (DSM 16094(T)), a moderately halophilic member of the Roseobacter clade.</title>
        <authorList>
            <person name="Riedel T."/>
            <person name="Spring S."/>
            <person name="Fiebig A."/>
            <person name="Petersen J."/>
            <person name="Kyrpides N.C."/>
            <person name="Goker M."/>
            <person name="Klenk H.P."/>
        </authorList>
    </citation>
    <scope>NUCLEOTIDE SEQUENCE [LARGE SCALE GENOMIC DNA]</scope>
    <source>
        <strain evidence="4">DSM 16094</strain>
    </source>
</reference>
<dbReference type="OrthoDB" id="7851747at2"/>
<accession>S9RIX7</accession>
<dbReference type="EMBL" id="APVH01000042">
    <property type="protein sequence ID" value="EPX78060.1"/>
    <property type="molecule type" value="Genomic_DNA"/>
</dbReference>
<protein>
    <recommendedName>
        <fullName evidence="5">Type IV secretion system protein VirB3</fullName>
    </recommendedName>
</protein>
<dbReference type="RefSeq" id="WP_020041734.1">
    <property type="nucleotide sequence ID" value="NZ_KE557281.1"/>
</dbReference>
<feature type="compositionally biased region" description="Basic and acidic residues" evidence="1">
    <location>
        <begin position="79"/>
        <end position="92"/>
    </location>
</feature>
<evidence type="ECO:0000313" key="3">
    <source>
        <dbReference type="EMBL" id="EPX78060.1"/>
    </source>
</evidence>
<keyword evidence="2" id="KW-1133">Transmembrane helix</keyword>
<gene>
    <name evidence="3" type="ORF">Salmuc_03382</name>
</gene>
<comment type="caution">
    <text evidence="3">The sequence shown here is derived from an EMBL/GenBank/DDBJ whole genome shotgun (WGS) entry which is preliminary data.</text>
</comment>
<proteinExistence type="predicted"/>
<evidence type="ECO:0000256" key="1">
    <source>
        <dbReference type="SAM" id="MobiDB-lite"/>
    </source>
</evidence>
<dbReference type="Proteomes" id="UP000015347">
    <property type="component" value="Unassembled WGS sequence"/>
</dbReference>
<evidence type="ECO:0000256" key="2">
    <source>
        <dbReference type="SAM" id="Phobius"/>
    </source>
</evidence>
<evidence type="ECO:0000313" key="4">
    <source>
        <dbReference type="Proteomes" id="UP000015347"/>
    </source>
</evidence>
<dbReference type="STRING" id="1123237.Salmuc_03382"/>
<evidence type="ECO:0008006" key="5">
    <source>
        <dbReference type="Google" id="ProtNLM"/>
    </source>
</evidence>
<keyword evidence="2" id="KW-0472">Membrane</keyword>
<organism evidence="3 4">
    <name type="scientific">Salipiger mucosus DSM 16094</name>
    <dbReference type="NCBI Taxonomy" id="1123237"/>
    <lineage>
        <taxon>Bacteria</taxon>
        <taxon>Pseudomonadati</taxon>
        <taxon>Pseudomonadota</taxon>
        <taxon>Alphaproteobacteria</taxon>
        <taxon>Rhodobacterales</taxon>
        <taxon>Roseobacteraceae</taxon>
        <taxon>Salipiger</taxon>
    </lineage>
</organism>
<feature type="region of interest" description="Disordered" evidence="1">
    <location>
        <begin position="69"/>
        <end position="92"/>
    </location>
</feature>
<dbReference type="NCBIfam" id="NF038220">
    <property type="entry name" value="IcmT_TraK"/>
    <property type="match status" value="1"/>
</dbReference>
<dbReference type="eggNOG" id="ENOG50314H0">
    <property type="taxonomic scope" value="Bacteria"/>
</dbReference>
<dbReference type="AlphaFoldDB" id="S9RIX7"/>
<keyword evidence="2" id="KW-0812">Transmembrane</keyword>
<keyword evidence="4" id="KW-1185">Reference proteome</keyword>
<feature type="transmembrane region" description="Helical" evidence="2">
    <location>
        <begin position="20"/>
        <end position="49"/>
    </location>
</feature>